<accession>A0A0E0L1Z5</accession>
<feature type="domain" description="Peptidase A1" evidence="7">
    <location>
        <begin position="85"/>
        <end position="425"/>
    </location>
</feature>
<dbReference type="STRING" id="4537.A0A0E0L1Z5"/>
<dbReference type="SUPFAM" id="SSF50630">
    <property type="entry name" value="Acid proteases"/>
    <property type="match status" value="1"/>
</dbReference>
<dbReference type="InterPro" id="IPR033121">
    <property type="entry name" value="PEPTIDASE_A1"/>
</dbReference>
<keyword evidence="5" id="KW-0325">Glycoprotein</keyword>
<dbReference type="InterPro" id="IPR034161">
    <property type="entry name" value="Pepsin-like_plant"/>
</dbReference>
<evidence type="ECO:0000256" key="1">
    <source>
        <dbReference type="ARBA" id="ARBA00007447"/>
    </source>
</evidence>
<name>A0A0E0L1Z5_ORYPU</name>
<proteinExistence type="inferred from homology"/>
<dbReference type="Pfam" id="PF14541">
    <property type="entry name" value="TAXi_C"/>
    <property type="match status" value="1"/>
</dbReference>
<keyword evidence="3" id="KW-0064">Aspartyl protease</keyword>
<dbReference type="GO" id="GO:0004190">
    <property type="term" value="F:aspartic-type endopeptidase activity"/>
    <property type="evidence" value="ECO:0007669"/>
    <property type="project" value="UniProtKB-KW"/>
</dbReference>
<dbReference type="InterPro" id="IPR032861">
    <property type="entry name" value="TAXi_N"/>
</dbReference>
<protein>
    <recommendedName>
        <fullName evidence="7">Peptidase A1 domain-containing protein</fullName>
    </recommendedName>
</protein>
<dbReference type="OMA" id="FVWVPCE"/>
<keyword evidence="9" id="KW-1185">Reference proteome</keyword>
<comment type="similarity">
    <text evidence="1">Belongs to the peptidase A1 family.</text>
</comment>
<evidence type="ECO:0000259" key="7">
    <source>
        <dbReference type="PROSITE" id="PS51767"/>
    </source>
</evidence>
<dbReference type="EnsemblPlants" id="OPUNC05G12890.1">
    <property type="protein sequence ID" value="OPUNC05G12890.1"/>
    <property type="gene ID" value="OPUNC05G12890"/>
</dbReference>
<sequence>MAIRIPAVDMATASLMILILMPRMVTPGILPQFRITPKANKPFGRDFFRDRALDMAGQAGSNPGEGDGGNNADHTREPATTFGDYVISLDVGTPPQSVSGAIDVSTELVWVPCSECLPKTLCDQAKQATPGIFLKSRSTSFIQEYCKSPNCQAFVQQTCSANVLCEYSYMYGGDGGKTTYGNLSMEKFTIGSTQSQVSFGCGTSDPNRGDFYGQPGVIGLNKGRFSLPSQLRLERFSYYFAPEHHAGDSVFRFGNDAVPQTNNPRYTPFLTSGAGATSNPLMYWVGIAGIQVGGRSLPISSGASIDVCLSTSVPVTVLEKSTYGLLREELISTVGSDTADGSALGLDLCYTGGSREFPDMALVFAGGAVMELQPRNYLYRDTSTGLECLTILPSQDAGELSLLGSLIQTGTHMIYDIKWSRLGFESIDRQSNRPSTTAAPPRVSPAATIACFVWAMGHVELVDYSHVNKGSRLPPMADRIPAVAVAIAIASLILVVTPEMVSSGFIPRFKLSPKANNQIRDIIENHAADLAGLAAGAIPSEGDGSSSDPSWPPATTVGTYLIAVGVAVSARFRNPQYVSGAFDITSEFVWVPCE</sequence>
<dbReference type="CDD" id="cd05476">
    <property type="entry name" value="pepsin_A_like_plant"/>
    <property type="match status" value="1"/>
</dbReference>
<keyword evidence="4" id="KW-0378">Hydrolase</keyword>
<dbReference type="PANTHER" id="PTHR47967">
    <property type="entry name" value="OS07G0603500 PROTEIN-RELATED"/>
    <property type="match status" value="1"/>
</dbReference>
<feature type="region of interest" description="Disordered" evidence="6">
    <location>
        <begin position="56"/>
        <end position="77"/>
    </location>
</feature>
<dbReference type="PROSITE" id="PS51767">
    <property type="entry name" value="PEPTIDASE_A1"/>
    <property type="match status" value="1"/>
</dbReference>
<dbReference type="GO" id="GO:0006508">
    <property type="term" value="P:proteolysis"/>
    <property type="evidence" value="ECO:0007669"/>
    <property type="project" value="UniProtKB-KW"/>
</dbReference>
<evidence type="ECO:0000313" key="9">
    <source>
        <dbReference type="Proteomes" id="UP000026962"/>
    </source>
</evidence>
<evidence type="ECO:0000256" key="2">
    <source>
        <dbReference type="ARBA" id="ARBA00022670"/>
    </source>
</evidence>
<reference evidence="8" key="2">
    <citation type="submission" date="2018-05" db="EMBL/GenBank/DDBJ databases">
        <title>OpunRS2 (Oryza punctata Reference Sequence Version 2).</title>
        <authorList>
            <person name="Zhang J."/>
            <person name="Kudrna D."/>
            <person name="Lee S."/>
            <person name="Talag J."/>
            <person name="Welchert J."/>
            <person name="Wing R.A."/>
        </authorList>
    </citation>
    <scope>NUCLEOTIDE SEQUENCE [LARGE SCALE GENOMIC DNA]</scope>
</reference>
<dbReference type="HOGENOM" id="CLU_005738_2_1_1"/>
<dbReference type="Gene3D" id="2.40.70.10">
    <property type="entry name" value="Acid Proteases"/>
    <property type="match status" value="2"/>
</dbReference>
<dbReference type="Pfam" id="PF14543">
    <property type="entry name" value="TAXi_N"/>
    <property type="match status" value="1"/>
</dbReference>
<dbReference type="PANTHER" id="PTHR47967:SF85">
    <property type="entry name" value="OS05G0384300 PROTEIN"/>
    <property type="match status" value="1"/>
</dbReference>
<evidence type="ECO:0000256" key="5">
    <source>
        <dbReference type="ARBA" id="ARBA00023180"/>
    </source>
</evidence>
<evidence type="ECO:0000256" key="4">
    <source>
        <dbReference type="ARBA" id="ARBA00022801"/>
    </source>
</evidence>
<dbReference type="InterPro" id="IPR032799">
    <property type="entry name" value="TAXi_C"/>
</dbReference>
<organism evidence="8">
    <name type="scientific">Oryza punctata</name>
    <name type="common">Red rice</name>
    <dbReference type="NCBI Taxonomy" id="4537"/>
    <lineage>
        <taxon>Eukaryota</taxon>
        <taxon>Viridiplantae</taxon>
        <taxon>Streptophyta</taxon>
        <taxon>Embryophyta</taxon>
        <taxon>Tracheophyta</taxon>
        <taxon>Spermatophyta</taxon>
        <taxon>Magnoliopsida</taxon>
        <taxon>Liliopsida</taxon>
        <taxon>Poales</taxon>
        <taxon>Poaceae</taxon>
        <taxon>BOP clade</taxon>
        <taxon>Oryzoideae</taxon>
        <taxon>Oryzeae</taxon>
        <taxon>Oryzinae</taxon>
        <taxon>Oryza</taxon>
    </lineage>
</organism>
<keyword evidence="2" id="KW-0645">Protease</keyword>
<evidence type="ECO:0000256" key="6">
    <source>
        <dbReference type="SAM" id="MobiDB-lite"/>
    </source>
</evidence>
<dbReference type="InterPro" id="IPR021109">
    <property type="entry name" value="Peptidase_aspartic_dom_sf"/>
</dbReference>
<dbReference type="Proteomes" id="UP000026962">
    <property type="component" value="Chromosome 5"/>
</dbReference>
<evidence type="ECO:0000256" key="3">
    <source>
        <dbReference type="ARBA" id="ARBA00022750"/>
    </source>
</evidence>
<reference evidence="8" key="1">
    <citation type="submission" date="2015-04" db="UniProtKB">
        <authorList>
            <consortium name="EnsemblPlants"/>
        </authorList>
    </citation>
    <scope>IDENTIFICATION</scope>
</reference>
<dbReference type="AlphaFoldDB" id="A0A0E0L1Z5"/>
<dbReference type="Gramene" id="OPUNC05G12890.1">
    <property type="protein sequence ID" value="OPUNC05G12890.1"/>
    <property type="gene ID" value="OPUNC05G12890"/>
</dbReference>
<dbReference type="GO" id="GO:0005576">
    <property type="term" value="C:extracellular region"/>
    <property type="evidence" value="ECO:0007669"/>
    <property type="project" value="TreeGrafter"/>
</dbReference>
<evidence type="ECO:0000313" key="8">
    <source>
        <dbReference type="EnsemblPlants" id="OPUNC05G12890.1"/>
    </source>
</evidence>
<dbReference type="eggNOG" id="KOG1339">
    <property type="taxonomic scope" value="Eukaryota"/>
</dbReference>
<dbReference type="InterPro" id="IPR051708">
    <property type="entry name" value="Plant_Aspart_Prot_A1"/>
</dbReference>